<reference evidence="3 4" key="1">
    <citation type="journal article" date="2013" name="BMC Microbiol.">
        <title>Identification of the type II cytochrome c maturation pathway in anammox bacteria by comparative genomics.</title>
        <authorList>
            <person name="Ferousi C."/>
            <person name="Speth D.R."/>
            <person name="Reimann J."/>
            <person name="Op den Camp H.J."/>
            <person name="Allen J.W."/>
            <person name="Keltjens J.T."/>
            <person name="Jetten M.S."/>
        </authorList>
    </citation>
    <scope>NUCLEOTIDE SEQUENCE [LARGE SCALE GENOMIC DNA]</scope>
    <source>
        <strain evidence="3">RU1</strain>
    </source>
</reference>
<protein>
    <submittedName>
        <fullName evidence="3">Uncharacterized protein</fullName>
    </submittedName>
</protein>
<keyword evidence="2" id="KW-1133">Transmembrane helix</keyword>
<feature type="transmembrane region" description="Helical" evidence="2">
    <location>
        <begin position="20"/>
        <end position="45"/>
    </location>
</feature>
<evidence type="ECO:0000313" key="3">
    <source>
        <dbReference type="EMBL" id="KKO20889.1"/>
    </source>
</evidence>
<accession>A0A0M2V2F9</accession>
<feature type="transmembrane region" description="Helical" evidence="2">
    <location>
        <begin position="133"/>
        <end position="154"/>
    </location>
</feature>
<organism evidence="3 4">
    <name type="scientific">Candidatus Brocadia fulgida</name>
    <dbReference type="NCBI Taxonomy" id="380242"/>
    <lineage>
        <taxon>Bacteria</taxon>
        <taxon>Pseudomonadati</taxon>
        <taxon>Planctomycetota</taxon>
        <taxon>Candidatus Brocadiia</taxon>
        <taxon>Candidatus Brocadiales</taxon>
        <taxon>Candidatus Brocadiaceae</taxon>
        <taxon>Candidatus Brocadia</taxon>
    </lineage>
</organism>
<evidence type="ECO:0000256" key="1">
    <source>
        <dbReference type="SAM" id="MobiDB-lite"/>
    </source>
</evidence>
<proteinExistence type="predicted"/>
<dbReference type="Proteomes" id="UP000034954">
    <property type="component" value="Unassembled WGS sequence"/>
</dbReference>
<dbReference type="AlphaFoldDB" id="A0A0M2V2F9"/>
<name>A0A0M2V2F9_9BACT</name>
<keyword evidence="4" id="KW-1185">Reference proteome</keyword>
<keyword evidence="2" id="KW-0812">Transmembrane</keyword>
<feature type="compositionally biased region" description="Basic and acidic residues" evidence="1">
    <location>
        <begin position="60"/>
        <end position="73"/>
    </location>
</feature>
<evidence type="ECO:0000313" key="4">
    <source>
        <dbReference type="Proteomes" id="UP000034954"/>
    </source>
</evidence>
<evidence type="ECO:0000256" key="2">
    <source>
        <dbReference type="SAM" id="Phobius"/>
    </source>
</evidence>
<feature type="region of interest" description="Disordered" evidence="1">
    <location>
        <begin position="60"/>
        <end position="81"/>
    </location>
</feature>
<keyword evidence="2" id="KW-0472">Membrane</keyword>
<gene>
    <name evidence="3" type="ORF">BROFUL_00386</name>
</gene>
<comment type="caution">
    <text evidence="3">The sequence shown here is derived from an EMBL/GenBank/DDBJ whole genome shotgun (WGS) entry which is preliminary data.</text>
</comment>
<sequence>MQIFFIRGVRGVLRVGTGEYLSLIPLLLTAFGVIVPFSFIIGFIFPFSSKAVRIASTDHDGDGHAPASERKLQNSDSLSNPQCSIRNQKSEIQDGDTRDAAVDIGAVYVVESIGSLVGGLVFSFFMASRFHPFTIMTLLNAGMFALLTALLLLLDHHADDL</sequence>
<dbReference type="EMBL" id="LAQJ01000049">
    <property type="protein sequence ID" value="KKO20889.1"/>
    <property type="molecule type" value="Genomic_DNA"/>
</dbReference>
<feature type="transmembrane region" description="Helical" evidence="2">
    <location>
        <begin position="106"/>
        <end position="127"/>
    </location>
</feature>